<dbReference type="PANTHER" id="PTHR43719:SF51">
    <property type="entry name" value="HISTIDINE KINASE 4"/>
    <property type="match status" value="1"/>
</dbReference>
<evidence type="ECO:0000256" key="2">
    <source>
        <dbReference type="ARBA" id="ARBA00004127"/>
    </source>
</evidence>
<dbReference type="CDD" id="cd16922">
    <property type="entry name" value="HATPase_EvgS-ArcB-TorS-like"/>
    <property type="match status" value="1"/>
</dbReference>
<dbReference type="SMART" id="SM00387">
    <property type="entry name" value="HATPase_c"/>
    <property type="match status" value="1"/>
</dbReference>
<dbReference type="Pfam" id="PF24896">
    <property type="entry name" value="Receiver_CRE1"/>
    <property type="match status" value="1"/>
</dbReference>
<feature type="domain" description="Response regulatory" evidence="14">
    <location>
        <begin position="943"/>
        <end position="1068"/>
    </location>
</feature>
<dbReference type="EMBL" id="JABCRI010000018">
    <property type="protein sequence ID" value="KAF8389690.1"/>
    <property type="molecule type" value="Genomic_DNA"/>
</dbReference>
<dbReference type="Gene3D" id="3.30.565.10">
    <property type="entry name" value="Histidine kinase-like ATPase, C-terminal domain"/>
    <property type="match status" value="1"/>
</dbReference>
<feature type="domain" description="Response regulatory" evidence="14">
    <location>
        <begin position="784"/>
        <end position="916"/>
    </location>
</feature>
<comment type="catalytic activity">
    <reaction evidence="1">
        <text>ATP + protein L-histidine = ADP + protein N-phospho-L-histidine.</text>
        <dbReference type="EC" id="2.7.13.3"/>
    </reaction>
</comment>
<evidence type="ECO:0000256" key="10">
    <source>
        <dbReference type="PROSITE-ProRule" id="PRU00047"/>
    </source>
</evidence>
<dbReference type="GO" id="GO:0008270">
    <property type="term" value="F:zinc ion binding"/>
    <property type="evidence" value="ECO:0007669"/>
    <property type="project" value="UniProtKB-KW"/>
</dbReference>
<feature type="transmembrane region" description="Helical" evidence="12">
    <location>
        <begin position="34"/>
        <end position="54"/>
    </location>
</feature>
<dbReference type="Gene3D" id="4.10.60.10">
    <property type="entry name" value="Zinc finger, CCHC-type"/>
    <property type="match status" value="1"/>
</dbReference>
<dbReference type="Proteomes" id="UP000655225">
    <property type="component" value="Unassembled WGS sequence"/>
</dbReference>
<evidence type="ECO:0000256" key="3">
    <source>
        <dbReference type="ARBA" id="ARBA00012438"/>
    </source>
</evidence>
<keyword evidence="10" id="KW-0479">Metal-binding</keyword>
<dbReference type="InterPro" id="IPR001789">
    <property type="entry name" value="Sig_transdc_resp-reg_receiver"/>
</dbReference>
<dbReference type="SUPFAM" id="SSF55874">
    <property type="entry name" value="ATPase domain of HSP90 chaperone/DNA topoisomerase II/histidine kinase"/>
    <property type="match status" value="1"/>
</dbReference>
<dbReference type="InterPro" id="IPR036097">
    <property type="entry name" value="HisK_dim/P_sf"/>
</dbReference>
<evidence type="ECO:0000259" key="14">
    <source>
        <dbReference type="PROSITE" id="PS50110"/>
    </source>
</evidence>
<keyword evidence="6 12" id="KW-0812">Transmembrane</keyword>
<dbReference type="PROSITE" id="PS50109">
    <property type="entry name" value="HIS_KIN"/>
    <property type="match status" value="1"/>
</dbReference>
<proteinExistence type="predicted"/>
<evidence type="ECO:0000259" key="13">
    <source>
        <dbReference type="PROSITE" id="PS50109"/>
    </source>
</evidence>
<dbReference type="Pfam" id="PF22936">
    <property type="entry name" value="Pol_BBD"/>
    <property type="match status" value="1"/>
</dbReference>
<keyword evidence="18" id="KW-1185">Reference proteome</keyword>
<dbReference type="GO" id="GO:0003676">
    <property type="term" value="F:nucleic acid binding"/>
    <property type="evidence" value="ECO:0007669"/>
    <property type="project" value="InterPro"/>
</dbReference>
<dbReference type="InterPro" id="IPR042240">
    <property type="entry name" value="CHASE_sf"/>
</dbReference>
<keyword evidence="9 12" id="KW-0472">Membrane</keyword>
<dbReference type="CDD" id="cd00082">
    <property type="entry name" value="HisKA"/>
    <property type="match status" value="1"/>
</dbReference>
<dbReference type="GO" id="GO:0012505">
    <property type="term" value="C:endomembrane system"/>
    <property type="evidence" value="ECO:0007669"/>
    <property type="project" value="UniProtKB-SubCell"/>
</dbReference>
<dbReference type="SMART" id="SM01079">
    <property type="entry name" value="CHASE"/>
    <property type="match status" value="1"/>
</dbReference>
<dbReference type="Gene3D" id="1.10.287.130">
    <property type="match status" value="1"/>
</dbReference>
<dbReference type="Gene3D" id="3.30.450.350">
    <property type="entry name" value="CHASE domain"/>
    <property type="match status" value="1"/>
</dbReference>
<keyword evidence="10" id="KW-0862">Zinc</keyword>
<evidence type="ECO:0000313" key="18">
    <source>
        <dbReference type="Proteomes" id="UP000655225"/>
    </source>
</evidence>
<dbReference type="Pfam" id="PF14223">
    <property type="entry name" value="Retrotran_gag_2"/>
    <property type="match status" value="1"/>
</dbReference>
<dbReference type="SUPFAM" id="SSF52172">
    <property type="entry name" value="CheY-like"/>
    <property type="match status" value="3"/>
</dbReference>
<dbReference type="SUPFAM" id="SSF47384">
    <property type="entry name" value="Homodimeric domain of signal transducing histidine kinase"/>
    <property type="match status" value="1"/>
</dbReference>
<dbReference type="InterPro" id="IPR005467">
    <property type="entry name" value="His_kinase_dom"/>
</dbReference>
<dbReference type="InterPro" id="IPR054722">
    <property type="entry name" value="PolX-like_BBD"/>
</dbReference>
<dbReference type="Pfam" id="PF02518">
    <property type="entry name" value="HATPase_c"/>
    <property type="match status" value="1"/>
</dbReference>
<dbReference type="InterPro" id="IPR050956">
    <property type="entry name" value="2C_system_His_kinase"/>
</dbReference>
<dbReference type="Gene3D" id="6.10.250.1190">
    <property type="match status" value="1"/>
</dbReference>
<evidence type="ECO:0000256" key="6">
    <source>
        <dbReference type="ARBA" id="ARBA00022692"/>
    </source>
</evidence>
<comment type="caution">
    <text evidence="11">Lacks conserved residue(s) required for the propagation of feature annotation.</text>
</comment>
<comment type="subcellular location">
    <subcellularLocation>
        <location evidence="2">Endomembrane system</location>
        <topology evidence="2">Multi-pass membrane protein</topology>
    </subcellularLocation>
</comment>
<keyword evidence="5" id="KW-0808">Transferase</keyword>
<dbReference type="PROSITE" id="PS50158">
    <property type="entry name" value="ZF_CCHC"/>
    <property type="match status" value="1"/>
</dbReference>
<dbReference type="InterPro" id="IPR003661">
    <property type="entry name" value="HisK_dim/P_dom"/>
</dbReference>
<feature type="transmembrane region" description="Helical" evidence="12">
    <location>
        <begin position="410"/>
        <end position="433"/>
    </location>
</feature>
<dbReference type="GO" id="GO:0000155">
    <property type="term" value="F:phosphorelay sensor kinase activity"/>
    <property type="evidence" value="ECO:0007669"/>
    <property type="project" value="InterPro"/>
</dbReference>
<keyword evidence="10" id="KW-0863">Zinc-finger</keyword>
<evidence type="ECO:0000313" key="17">
    <source>
        <dbReference type="EMBL" id="KAF8389690.1"/>
    </source>
</evidence>
<accession>A0A834YKG7</accession>
<organism evidence="17 18">
    <name type="scientific">Tetracentron sinense</name>
    <name type="common">Spur-leaf</name>
    <dbReference type="NCBI Taxonomy" id="13715"/>
    <lineage>
        <taxon>Eukaryota</taxon>
        <taxon>Viridiplantae</taxon>
        <taxon>Streptophyta</taxon>
        <taxon>Embryophyta</taxon>
        <taxon>Tracheophyta</taxon>
        <taxon>Spermatophyta</taxon>
        <taxon>Magnoliopsida</taxon>
        <taxon>Trochodendrales</taxon>
        <taxon>Trochodendraceae</taxon>
        <taxon>Tetracentron</taxon>
    </lineage>
</organism>
<dbReference type="Gene3D" id="3.40.50.2300">
    <property type="match status" value="3"/>
</dbReference>
<feature type="modified residue" description="4-aspartylphosphate" evidence="11">
    <location>
        <position position="993"/>
    </location>
</feature>
<dbReference type="PRINTS" id="PR00344">
    <property type="entry name" value="BCTRLSENSOR"/>
</dbReference>
<keyword evidence="8 12" id="KW-1133">Transmembrane helix</keyword>
<dbReference type="InterPro" id="IPR004358">
    <property type="entry name" value="Sig_transdc_His_kin-like_C"/>
</dbReference>
<dbReference type="InterPro" id="IPR003594">
    <property type="entry name" value="HATPase_dom"/>
</dbReference>
<dbReference type="FunFam" id="3.30.450.350:FF:000001">
    <property type="entry name" value="Histidine kinase 4"/>
    <property type="match status" value="1"/>
</dbReference>
<dbReference type="Pfam" id="PF03924">
    <property type="entry name" value="CHASE"/>
    <property type="match status" value="1"/>
</dbReference>
<evidence type="ECO:0000256" key="9">
    <source>
        <dbReference type="ARBA" id="ARBA00023136"/>
    </source>
</evidence>
<dbReference type="SUPFAM" id="SSF57756">
    <property type="entry name" value="Retrovirus zinc finger-like domains"/>
    <property type="match status" value="1"/>
</dbReference>
<dbReference type="OrthoDB" id="303614at2759"/>
<evidence type="ECO:0000256" key="11">
    <source>
        <dbReference type="PROSITE-ProRule" id="PRU00169"/>
    </source>
</evidence>
<feature type="domain" description="Histidine kinase" evidence="13">
    <location>
        <begin position="469"/>
        <end position="759"/>
    </location>
</feature>
<dbReference type="Pfam" id="PF00072">
    <property type="entry name" value="Response_reg"/>
    <property type="match status" value="1"/>
</dbReference>
<dbReference type="InterPro" id="IPR056839">
    <property type="entry name" value="Receiver_AHK4/CRE1_1st"/>
</dbReference>
<dbReference type="Pfam" id="PF00512">
    <property type="entry name" value="HisKA"/>
    <property type="match status" value="1"/>
</dbReference>
<keyword evidence="4 11" id="KW-0597">Phosphoprotein</keyword>
<evidence type="ECO:0000259" key="15">
    <source>
        <dbReference type="PROSITE" id="PS50158"/>
    </source>
</evidence>
<evidence type="ECO:0000256" key="7">
    <source>
        <dbReference type="ARBA" id="ARBA00022777"/>
    </source>
</evidence>
<evidence type="ECO:0000256" key="12">
    <source>
        <dbReference type="SAM" id="Phobius"/>
    </source>
</evidence>
<dbReference type="SMART" id="SM00343">
    <property type="entry name" value="ZnF_C2HC"/>
    <property type="match status" value="2"/>
</dbReference>
<evidence type="ECO:0000256" key="8">
    <source>
        <dbReference type="ARBA" id="ARBA00022989"/>
    </source>
</evidence>
<dbReference type="InterPro" id="IPR011006">
    <property type="entry name" value="CheY-like_superfamily"/>
</dbReference>
<dbReference type="PROSITE" id="PS50839">
    <property type="entry name" value="CHASE"/>
    <property type="match status" value="1"/>
</dbReference>
<dbReference type="InterPro" id="IPR001878">
    <property type="entry name" value="Znf_CCHC"/>
</dbReference>
<keyword evidence="7" id="KW-0418">Kinase</keyword>
<dbReference type="SMART" id="SM00388">
    <property type="entry name" value="HisKA"/>
    <property type="match status" value="1"/>
</dbReference>
<evidence type="ECO:0000256" key="4">
    <source>
        <dbReference type="ARBA" id="ARBA00022553"/>
    </source>
</evidence>
<evidence type="ECO:0000259" key="16">
    <source>
        <dbReference type="PROSITE" id="PS50839"/>
    </source>
</evidence>
<dbReference type="InterPro" id="IPR036875">
    <property type="entry name" value="Znf_CCHC_sf"/>
</dbReference>
<dbReference type="GO" id="GO:0005634">
    <property type="term" value="C:nucleus"/>
    <property type="evidence" value="ECO:0007669"/>
    <property type="project" value="TreeGrafter"/>
</dbReference>
<dbReference type="EC" id="2.7.13.3" evidence="3"/>
<dbReference type="InterPro" id="IPR036890">
    <property type="entry name" value="HATPase_C_sf"/>
</dbReference>
<protein>
    <recommendedName>
        <fullName evidence="3">histidine kinase</fullName>
        <ecNumber evidence="3">2.7.13.3</ecNumber>
    </recommendedName>
</protein>
<dbReference type="InterPro" id="IPR006189">
    <property type="entry name" value="CHASE_dom"/>
</dbReference>
<evidence type="ECO:0000256" key="5">
    <source>
        <dbReference type="ARBA" id="ARBA00022679"/>
    </source>
</evidence>
<feature type="domain" description="CHASE" evidence="16">
    <location>
        <begin position="106"/>
        <end position="401"/>
    </location>
</feature>
<dbReference type="PROSITE" id="PS50110">
    <property type="entry name" value="RESPONSE_REGULATORY"/>
    <property type="match status" value="2"/>
</dbReference>
<feature type="domain" description="CCHC-type" evidence="15">
    <location>
        <begin position="1305"/>
        <end position="1320"/>
    </location>
</feature>
<dbReference type="CDD" id="cd17546">
    <property type="entry name" value="REC_hyHK_CKI1_RcsC-like"/>
    <property type="match status" value="1"/>
</dbReference>
<reference evidence="17 18" key="1">
    <citation type="submission" date="2020-04" db="EMBL/GenBank/DDBJ databases">
        <title>Plant Genome Project.</title>
        <authorList>
            <person name="Zhang R.-G."/>
        </authorList>
    </citation>
    <scope>NUCLEOTIDE SEQUENCE [LARGE SCALE GENOMIC DNA]</scope>
    <source>
        <strain evidence="17">YNK0</strain>
        <tissue evidence="17">Leaf</tissue>
    </source>
</reference>
<sequence length="1583" mass="175526">MGLKMQNQNTVAVRLNEQLAAKRGYTFIQANRAWLPKLLLLWIMVMAFFSRLIYNGMDADNKERRKEVLVSMCDQRARMLQDQFSVSVNHVHALAILVSTFHYYKHPSAIDQETFAKYTARTAFERPLLSGVAYAQRVVHSERERFEKQHGWTIQTMEREPSPVRDEYAPVIFSQETVSYIESLDMMSGEEDRENILSARATGKAVLTSPFRLLGSHHLGVILTFPVYRFNLPRDATMEERIEATAGDKEETRRLYLEELRDHGLLQSEVRSPEAVVVDLEPEGTVGAVEVAVAGDKAGSGVGMPGARGAGGEGLISLESISFFMFCFDGYLGGAFDVESLVENLLGQLAEKQAFVVNVYDVTNSSDPLIMYGPQYPDGDMSLLHVSMLDFGDPFRKHLMRCRYHQKPPTSWTALTTAFLFFVIGLLLGYILYGAGIRIVKVEDEFHEMQELKVRAEAADIAKSQFLATVSHEIRTPMNGVLGMLDRLLDTDLNSTQRNYAQTAKACGKTLITLINEVLDRAKIEAGKLELEAVPFDLRSILDDVLSLFSEDSRHKGIELAVFVSDEVPEILIGDPGRFQQIITNLVSNSVKFTERGHIFVQIHLAEQTKAVLDAKAEICLMKGSEEVEVISDGNQFNTLSGCEAADDRNNWETFKHLVPDEEFHSDASDNWMTTYETSQNVTLMVCVEDTGIGIPLHAQDRVFTPFMQADSSTSRNYGGTGIGLSISKCLVELMDGQIKFISRPHIGSTFTFTAALKSCDNNAYSDLKRTLSEPLPTGFKGMKAIVVDGKPVRAAVTKYHLQRLGILVDVASSIEMALGAVSGSNGCLRSGNRKQPDLILVEKDSLILGEDGCLPLRLKDWKQNGRASELPKMILLMTCISTAESDKAKALGFSDTLIMKPLRASMVAACLQQVLGTGNKRQQGKEMLNGSAFLRGLLRGKKILVVDDNKVNCKVAEGALKKFGAVVKCAESGKAALALLKFPHNFDACFMDIQMPEMDGQPEVLAGKQSKLRLPESIRSFCRRLTVGLFSHRQQGCYRTLLSSHLAAILLCSVPICSHLAVTASVAGSRRIFLDLHDSGVKTILTSLYSFCNREKDNSRGRGLWGIVDGTDPLPKPDKPTELAEWKIKNGKIVTWILDSVEKSIAVGLTPHKTAQAMWDHLKVIYQQSNEARLYRLEQELTQLSQGDRTVQAFYNDIVAIWTEISMMDPEFPSDAIPIFQKMRERTRVRQFLMKLCPDFEHCRAALINRSPLPSMNVVICDLLAEEQRLKALTCASRSPGSLDTVLLASSPTPGKRDMSRVQCYGCKKFGHLATACKESPICAFCKIRGHSLQECRKKKRGQGKVYMTTTDDSSTSVMAPPPSGPLTPEMVQQIVQALSAAGLSGTSPRSPWYFDSGASNHMTGTASYLHNVKSYKGNQIISTADGAQLPISSVGSLSFSPSQHRIFTLTDDLATGKVVGKGRRKGRLFLLDLDDSVTPASCFFSPSFDDICHANKMFEATRQIRLMESKVDEETKKGEYTYEGSTTKGECHMPILAMTADVIHATYDECLRCGMDGYVSKPFEEENLYQAVAKFFEPKSI</sequence>
<evidence type="ECO:0000256" key="1">
    <source>
        <dbReference type="ARBA" id="ARBA00000085"/>
    </source>
</evidence>
<dbReference type="FunFam" id="1.10.287.130:FF:000015">
    <property type="entry name" value="Histidine kinase 4"/>
    <property type="match status" value="1"/>
</dbReference>
<name>A0A834YKG7_TETSI</name>
<dbReference type="PANTHER" id="PTHR43719">
    <property type="entry name" value="TWO-COMPONENT HISTIDINE KINASE"/>
    <property type="match status" value="1"/>
</dbReference>
<comment type="caution">
    <text evidence="17">The sequence shown here is derived from an EMBL/GenBank/DDBJ whole genome shotgun (WGS) entry which is preliminary data.</text>
</comment>
<gene>
    <name evidence="17" type="ORF">HHK36_024209</name>
</gene>